<evidence type="ECO:0000313" key="1">
    <source>
        <dbReference type="EMBL" id="CAE4640526.1"/>
    </source>
</evidence>
<dbReference type="EMBL" id="HBNR01067621">
    <property type="protein sequence ID" value="CAE4640528.1"/>
    <property type="molecule type" value="Transcribed_RNA"/>
</dbReference>
<dbReference type="EMBL" id="HBNR01067620">
    <property type="protein sequence ID" value="CAE4640526.1"/>
    <property type="molecule type" value="Transcribed_RNA"/>
</dbReference>
<evidence type="ECO:0000313" key="2">
    <source>
        <dbReference type="EMBL" id="CAE4640528.1"/>
    </source>
</evidence>
<sequence length="293" mass="32738">MAQAILVQAFWGQRQVLYPLRQRQAPSVPLAMARSAVLLCGASLACGLSGRGRQGWPMEPPPMVGKRGGYAGADQVVEIHMDAQGHETLSYSHNLELRSDQCKGMVWWVHPPKTGTSFAASVERCERAKGRSKELYQNLPVEASDEILKTMVGMFRDPEERLLSAYHWIHRVPSCCIEDWGWQSVVFTKTKHEITQGVPAPKALGRFQGCYTNMIAGGAGCMSEHKPTSEEMREALRRVGLFRFCGPDGGVDALHMPLQFHHRGQALRDQGATPQRAAHLRHLTHDLQHYRHA</sequence>
<organism evidence="1">
    <name type="scientific">Alexandrium monilatum</name>
    <dbReference type="NCBI Taxonomy" id="311494"/>
    <lineage>
        <taxon>Eukaryota</taxon>
        <taxon>Sar</taxon>
        <taxon>Alveolata</taxon>
        <taxon>Dinophyceae</taxon>
        <taxon>Gonyaulacales</taxon>
        <taxon>Pyrocystaceae</taxon>
        <taxon>Alexandrium</taxon>
    </lineage>
</organism>
<dbReference type="AlphaFoldDB" id="A0A6T1JD46"/>
<dbReference type="EMBL" id="HBNR01067622">
    <property type="protein sequence ID" value="CAE4640530.1"/>
    <property type="molecule type" value="Transcribed_RNA"/>
</dbReference>
<evidence type="ECO:0000313" key="3">
    <source>
        <dbReference type="EMBL" id="CAE4640530.1"/>
    </source>
</evidence>
<protein>
    <submittedName>
        <fullName evidence="1">Uncharacterized protein</fullName>
    </submittedName>
</protein>
<proteinExistence type="predicted"/>
<gene>
    <name evidence="1" type="ORF">AMON00008_LOCUS47817</name>
    <name evidence="2" type="ORF">AMON00008_LOCUS47818</name>
    <name evidence="3" type="ORF">AMON00008_LOCUS47819</name>
</gene>
<accession>A0A6T1JD46</accession>
<reference evidence="1" key="1">
    <citation type="submission" date="2021-01" db="EMBL/GenBank/DDBJ databases">
        <authorList>
            <person name="Corre E."/>
            <person name="Pelletier E."/>
            <person name="Niang G."/>
            <person name="Scheremetjew M."/>
            <person name="Finn R."/>
            <person name="Kale V."/>
            <person name="Holt S."/>
            <person name="Cochrane G."/>
            <person name="Meng A."/>
            <person name="Brown T."/>
            <person name="Cohen L."/>
        </authorList>
    </citation>
    <scope>NUCLEOTIDE SEQUENCE</scope>
    <source>
        <strain evidence="1">CCMP3105</strain>
    </source>
</reference>
<name>A0A6T1JD46_9DINO</name>